<proteinExistence type="predicted"/>
<dbReference type="KEGG" id="pbh:AAW51_4104"/>
<protein>
    <submittedName>
        <fullName evidence="2">Uncharacterized protein</fullName>
    </submittedName>
</protein>
<evidence type="ECO:0000256" key="1">
    <source>
        <dbReference type="SAM" id="MobiDB-lite"/>
    </source>
</evidence>
<feature type="region of interest" description="Disordered" evidence="1">
    <location>
        <begin position="78"/>
        <end position="97"/>
    </location>
</feature>
<reference evidence="2 3" key="1">
    <citation type="submission" date="2015-05" db="EMBL/GenBank/DDBJ databases">
        <authorList>
            <person name="Tang B."/>
            <person name="Yu Y."/>
        </authorList>
    </citation>
    <scope>NUCLEOTIDE SEQUENCE [LARGE SCALE GENOMIC DNA]</scope>
    <source>
        <strain evidence="2 3">DSM 7029</strain>
    </source>
</reference>
<dbReference type="AlphaFoldDB" id="A0A0G3BWB4"/>
<dbReference type="EMBL" id="CP011371">
    <property type="protein sequence ID" value="AKJ30795.1"/>
    <property type="molecule type" value="Genomic_DNA"/>
</dbReference>
<keyword evidence="3" id="KW-1185">Reference proteome</keyword>
<sequence length="97" mass="10864">MPMEMSAGHGDVVVRFKKLIVRHELQCRTRLQLVDQLHRSAAVPWRQIEEEVVMMQATLNVLDTTRRALFGASYSAGQAADDAVPDEDLHPPVLPAM</sequence>
<organism evidence="2 3">
    <name type="scientific">Caldimonas brevitalea</name>
    <dbReference type="NCBI Taxonomy" id="413882"/>
    <lineage>
        <taxon>Bacteria</taxon>
        <taxon>Pseudomonadati</taxon>
        <taxon>Pseudomonadota</taxon>
        <taxon>Betaproteobacteria</taxon>
        <taxon>Burkholderiales</taxon>
        <taxon>Sphaerotilaceae</taxon>
        <taxon>Caldimonas</taxon>
    </lineage>
</organism>
<accession>A0A0G3BWB4</accession>
<evidence type="ECO:0000313" key="2">
    <source>
        <dbReference type="EMBL" id="AKJ30795.1"/>
    </source>
</evidence>
<evidence type="ECO:0000313" key="3">
    <source>
        <dbReference type="Proteomes" id="UP000035352"/>
    </source>
</evidence>
<gene>
    <name evidence="2" type="ORF">AAW51_4104</name>
</gene>
<dbReference type="Proteomes" id="UP000035352">
    <property type="component" value="Chromosome"/>
</dbReference>
<name>A0A0G3BWB4_9BURK</name>
<dbReference type="RefSeq" id="WP_047196079.1">
    <property type="nucleotide sequence ID" value="NZ_CP011371.1"/>
</dbReference>